<dbReference type="OrthoDB" id="412748at2759"/>
<evidence type="ECO:0000259" key="1">
    <source>
        <dbReference type="Pfam" id="PF20750"/>
    </source>
</evidence>
<accession>A0A834X7G8</accession>
<name>A0A834X7G8_9FABA</name>
<dbReference type="Pfam" id="PF20750">
    <property type="entry name" value="PAP_NTPase"/>
    <property type="match status" value="1"/>
</dbReference>
<proteinExistence type="predicted"/>
<reference evidence="2" key="1">
    <citation type="submission" date="2020-09" db="EMBL/GenBank/DDBJ databases">
        <title>Genome-Enabled Discovery of Anthraquinone Biosynthesis in Senna tora.</title>
        <authorList>
            <person name="Kang S.-H."/>
            <person name="Pandey R.P."/>
            <person name="Lee C.-M."/>
            <person name="Sim J.-S."/>
            <person name="Jeong J.-T."/>
            <person name="Choi B.-S."/>
            <person name="Jung M."/>
            <person name="Ginzburg D."/>
            <person name="Zhao K."/>
            <person name="Won S.Y."/>
            <person name="Oh T.-J."/>
            <person name="Yu Y."/>
            <person name="Kim N.-H."/>
            <person name="Lee O.R."/>
            <person name="Lee T.-H."/>
            <person name="Bashyal P."/>
            <person name="Kim T.-S."/>
            <person name="Lee W.-H."/>
            <person name="Kawkins C."/>
            <person name="Kim C.-K."/>
            <person name="Kim J.S."/>
            <person name="Ahn B.O."/>
            <person name="Rhee S.Y."/>
            <person name="Sohng J.K."/>
        </authorList>
    </citation>
    <scope>NUCLEOTIDE SEQUENCE</scope>
    <source>
        <tissue evidence="2">Leaf</tissue>
    </source>
</reference>
<protein>
    <submittedName>
        <fullName evidence="2">Nuclear poly(A) polymerase 3 isoform X1</fullName>
    </submittedName>
</protein>
<feature type="domain" description="Poly(A) polymerase nucleotidyltransferase" evidence="1">
    <location>
        <begin position="2"/>
        <end position="80"/>
    </location>
</feature>
<keyword evidence="3" id="KW-1185">Reference proteome</keyword>
<dbReference type="Gene3D" id="3.30.460.10">
    <property type="entry name" value="Beta Polymerase, domain 2"/>
    <property type="match status" value="1"/>
</dbReference>
<evidence type="ECO:0000313" key="2">
    <source>
        <dbReference type="EMBL" id="KAF7839497.1"/>
    </source>
</evidence>
<dbReference type="GO" id="GO:0005634">
    <property type="term" value="C:nucleus"/>
    <property type="evidence" value="ECO:0007669"/>
    <property type="project" value="TreeGrafter"/>
</dbReference>
<gene>
    <name evidence="2" type="ORF">G2W53_007979</name>
</gene>
<dbReference type="InterPro" id="IPR048840">
    <property type="entry name" value="PolA_pol_NTPase"/>
</dbReference>
<organism evidence="2 3">
    <name type="scientific">Senna tora</name>
    <dbReference type="NCBI Taxonomy" id="362788"/>
    <lineage>
        <taxon>Eukaryota</taxon>
        <taxon>Viridiplantae</taxon>
        <taxon>Streptophyta</taxon>
        <taxon>Embryophyta</taxon>
        <taxon>Tracheophyta</taxon>
        <taxon>Spermatophyta</taxon>
        <taxon>Magnoliopsida</taxon>
        <taxon>eudicotyledons</taxon>
        <taxon>Gunneridae</taxon>
        <taxon>Pentapetalae</taxon>
        <taxon>rosids</taxon>
        <taxon>fabids</taxon>
        <taxon>Fabales</taxon>
        <taxon>Fabaceae</taxon>
        <taxon>Caesalpinioideae</taxon>
        <taxon>Cassia clade</taxon>
        <taxon>Senna</taxon>
    </lineage>
</organism>
<dbReference type="Proteomes" id="UP000634136">
    <property type="component" value="Unassembled WGS sequence"/>
</dbReference>
<comment type="caution">
    <text evidence="2">The sequence shown here is derived from an EMBL/GenBank/DDBJ whole genome shotgun (WGS) entry which is preliminary data.</text>
</comment>
<dbReference type="PANTHER" id="PTHR10682">
    <property type="entry name" value="POLY A POLYMERASE"/>
    <property type="match status" value="1"/>
</dbReference>
<dbReference type="EMBL" id="JAAIUW010000003">
    <property type="protein sequence ID" value="KAF7839497.1"/>
    <property type="molecule type" value="Genomic_DNA"/>
</dbReference>
<dbReference type="GO" id="GO:1990817">
    <property type="term" value="F:poly(A) RNA polymerase activity"/>
    <property type="evidence" value="ECO:0007669"/>
    <property type="project" value="TreeGrafter"/>
</dbReference>
<evidence type="ECO:0000313" key="3">
    <source>
        <dbReference type="Proteomes" id="UP000634136"/>
    </source>
</evidence>
<dbReference type="AlphaFoldDB" id="A0A834X7G8"/>
<dbReference type="SUPFAM" id="SSF81301">
    <property type="entry name" value="Nucleotidyltransferase"/>
    <property type="match status" value="1"/>
</dbReference>
<dbReference type="PANTHER" id="PTHR10682:SF33">
    <property type="entry name" value="NUCLEAR POLY(A) POLYMERASE 3"/>
    <property type="match status" value="1"/>
</dbReference>
<sequence>MKFKQVVSSWIKKGAWNHRLPKCLICITSATVLTFGSYGLGVHSPKSDIDALCVAPLFTSMVEDFFVRLHGMLERRPEVMADQGLVPSPEEEMRRKFSI</sequence>
<dbReference type="InterPro" id="IPR043519">
    <property type="entry name" value="NT_sf"/>
</dbReference>